<dbReference type="PANTHER" id="PTHR33312">
    <property type="entry name" value="MEMBRANE-ASSOCIATED KINASE REGULATOR 4-RELATED"/>
    <property type="match status" value="1"/>
</dbReference>
<dbReference type="EMBL" id="JBFOLK010000009">
    <property type="protein sequence ID" value="KAL2487005.1"/>
    <property type="molecule type" value="Genomic_DNA"/>
</dbReference>
<keyword evidence="3" id="KW-1185">Reference proteome</keyword>
<name>A0ABD1RF10_9LAMI</name>
<evidence type="ECO:0000313" key="2">
    <source>
        <dbReference type="EMBL" id="KAL2487005.1"/>
    </source>
</evidence>
<dbReference type="Proteomes" id="UP001604336">
    <property type="component" value="Unassembled WGS sequence"/>
</dbReference>
<feature type="region of interest" description="Disordered" evidence="1">
    <location>
        <begin position="1"/>
        <end position="60"/>
    </location>
</feature>
<sequence>MSSSTRVKSFPSTSPHAFPWSALFSSPPLRPPRTPPPPLPHVTPPAHPLTPTPPSLATSASSSILNPLGLALLLRMPVEDFKCINNNVQNNIKKSSKYFSFSRFSSVFRKEPKNSSSSSSKSASTSAKEVISKYLKKVKPLYEKISQKQQLKVPSSSLTKTTAAAATVISTRMARSANPSLCMKTDGSIKEKDQNTTISLSFSGNMRRYARRRSCISSCPSSVRSSPNHSRILCRNEFTPKSSTTSSTHYADTSSMEDLQSAIQGAIAHCKNSMLQDKTHGQ</sequence>
<keyword evidence="2" id="KW-0808">Transferase</keyword>
<dbReference type="PANTHER" id="PTHR33312:SF8">
    <property type="entry name" value="MEMBRANE-ASSOCIATED KINASE REGULATOR 1-RELATED"/>
    <property type="match status" value="1"/>
</dbReference>
<feature type="compositionally biased region" description="Polar residues" evidence="1">
    <location>
        <begin position="1"/>
        <end position="15"/>
    </location>
</feature>
<evidence type="ECO:0000256" key="1">
    <source>
        <dbReference type="SAM" id="MobiDB-lite"/>
    </source>
</evidence>
<keyword evidence="2" id="KW-0418">Kinase</keyword>
<evidence type="ECO:0000313" key="3">
    <source>
        <dbReference type="Proteomes" id="UP001604336"/>
    </source>
</evidence>
<dbReference type="AlphaFoldDB" id="A0ABD1RF10"/>
<protein>
    <submittedName>
        <fullName evidence="2">Membrane-associated kinase regulator 1</fullName>
    </submittedName>
</protein>
<feature type="compositionally biased region" description="Pro residues" evidence="1">
    <location>
        <begin position="28"/>
        <end position="54"/>
    </location>
</feature>
<accession>A0ABD1RF10</accession>
<proteinExistence type="predicted"/>
<reference evidence="3" key="1">
    <citation type="submission" date="2024-07" db="EMBL/GenBank/DDBJ databases">
        <title>Two chromosome-level genome assemblies of Korean endemic species Abeliophyllum distichum and Forsythia ovata (Oleaceae).</title>
        <authorList>
            <person name="Jang H."/>
        </authorList>
    </citation>
    <scope>NUCLEOTIDE SEQUENCE [LARGE SCALE GENOMIC DNA]</scope>
</reference>
<organism evidence="2 3">
    <name type="scientific">Abeliophyllum distichum</name>
    <dbReference type="NCBI Taxonomy" id="126358"/>
    <lineage>
        <taxon>Eukaryota</taxon>
        <taxon>Viridiplantae</taxon>
        <taxon>Streptophyta</taxon>
        <taxon>Embryophyta</taxon>
        <taxon>Tracheophyta</taxon>
        <taxon>Spermatophyta</taxon>
        <taxon>Magnoliopsida</taxon>
        <taxon>eudicotyledons</taxon>
        <taxon>Gunneridae</taxon>
        <taxon>Pentapetalae</taxon>
        <taxon>asterids</taxon>
        <taxon>lamiids</taxon>
        <taxon>Lamiales</taxon>
        <taxon>Oleaceae</taxon>
        <taxon>Forsythieae</taxon>
        <taxon>Abeliophyllum</taxon>
    </lineage>
</organism>
<gene>
    <name evidence="2" type="ORF">Adt_31761</name>
</gene>
<dbReference type="InterPro" id="IPR039620">
    <property type="entry name" value="BKI1/MAKR1/3/4"/>
</dbReference>
<comment type="caution">
    <text evidence="2">The sequence shown here is derived from an EMBL/GenBank/DDBJ whole genome shotgun (WGS) entry which is preliminary data.</text>
</comment>
<dbReference type="GO" id="GO:0016301">
    <property type="term" value="F:kinase activity"/>
    <property type="evidence" value="ECO:0007669"/>
    <property type="project" value="UniProtKB-KW"/>
</dbReference>